<dbReference type="Proteomes" id="UP000613030">
    <property type="component" value="Unassembled WGS sequence"/>
</dbReference>
<evidence type="ECO:0000259" key="7">
    <source>
        <dbReference type="Pfam" id="PF14322"/>
    </source>
</evidence>
<feature type="domain" description="SusD-like N-terminal" evidence="7">
    <location>
        <begin position="24"/>
        <end position="219"/>
    </location>
</feature>
<protein>
    <submittedName>
        <fullName evidence="8">RagB/SusD family nutrient uptake outer membrane protein</fullName>
    </submittedName>
</protein>
<sequence length="511" mass="58856">MKTNFILKISTCLVLLAITTSCNDFLEEKSKSQLSPNSFFKSDGEAQLAVNGVYQIYHNKSLYNDVGLDKFYLHGADEVAANRAEDSDVHSYTFTEASQFILDTYMDLYSVVRNCDLFIESIEKSPNVSGDYRKQAVGELLFLRALAYFHLTNIWGDVPYFRTLLSIDELATIQRTDKNIIRQEMQADLQKAFELLPGSYTGVDLGRATKWAAATLKAKYHMMAGEWQGMLDESVKVINSGQFTLLDDYAEVFNQKDPLKQYNKEIIFVIDFTGKNRVINTLASFRVNNYNPRIARDEPFDMTQLQAFQKALADRNENMTGYGKAIPLPELADKSTWEEGDLRYDKSIVTSYLGFKLRWPYFSKMWNLDQANSSRDNSTNNNIVFRLADLYLMAAEAENELNGPSNAYPFVNKVRERAFEIDKPWSGLTQQEFRLKIRDERKYELSGEGGRKMDLVRWGVLVETVKKTLHRPFNNPQDNIRDRHVLYPLPQQEILLNPRLLDTDPTNNGYR</sequence>
<dbReference type="EMBL" id="JAERRB010000019">
    <property type="protein sequence ID" value="MBL0745798.1"/>
    <property type="molecule type" value="Genomic_DNA"/>
</dbReference>
<evidence type="ECO:0000256" key="2">
    <source>
        <dbReference type="ARBA" id="ARBA00006275"/>
    </source>
</evidence>
<gene>
    <name evidence="8" type="ORF">JI741_31480</name>
</gene>
<comment type="caution">
    <text evidence="8">The sequence shown here is derived from an EMBL/GenBank/DDBJ whole genome shotgun (WGS) entry which is preliminary data.</text>
</comment>
<dbReference type="InterPro" id="IPR033985">
    <property type="entry name" value="SusD-like_N"/>
</dbReference>
<dbReference type="Pfam" id="PF14322">
    <property type="entry name" value="SusD-like_3"/>
    <property type="match status" value="1"/>
</dbReference>
<keyword evidence="3" id="KW-0732">Signal</keyword>
<evidence type="ECO:0000256" key="5">
    <source>
        <dbReference type="ARBA" id="ARBA00023237"/>
    </source>
</evidence>
<reference evidence="8 9" key="1">
    <citation type="submission" date="2021-01" db="EMBL/GenBank/DDBJ databases">
        <title>Chryseolinea sp. Jin1 Genome sequencing and assembly.</title>
        <authorList>
            <person name="Kim I."/>
        </authorList>
    </citation>
    <scope>NUCLEOTIDE SEQUENCE [LARGE SCALE GENOMIC DNA]</scope>
    <source>
        <strain evidence="8 9">Jin1</strain>
    </source>
</reference>
<dbReference type="Pfam" id="PF07980">
    <property type="entry name" value="SusD_RagB"/>
    <property type="match status" value="1"/>
</dbReference>
<keyword evidence="9" id="KW-1185">Reference proteome</keyword>
<evidence type="ECO:0000313" key="9">
    <source>
        <dbReference type="Proteomes" id="UP000613030"/>
    </source>
</evidence>
<dbReference type="CDD" id="cd08977">
    <property type="entry name" value="SusD"/>
    <property type="match status" value="1"/>
</dbReference>
<dbReference type="Gene3D" id="1.25.40.390">
    <property type="match status" value="1"/>
</dbReference>
<evidence type="ECO:0000313" key="8">
    <source>
        <dbReference type="EMBL" id="MBL0745798.1"/>
    </source>
</evidence>
<evidence type="ECO:0000256" key="1">
    <source>
        <dbReference type="ARBA" id="ARBA00004442"/>
    </source>
</evidence>
<organism evidence="8 9">
    <name type="scientific">Chryseolinea lacunae</name>
    <dbReference type="NCBI Taxonomy" id="2801331"/>
    <lineage>
        <taxon>Bacteria</taxon>
        <taxon>Pseudomonadati</taxon>
        <taxon>Bacteroidota</taxon>
        <taxon>Cytophagia</taxon>
        <taxon>Cytophagales</taxon>
        <taxon>Fulvivirgaceae</taxon>
        <taxon>Chryseolinea</taxon>
    </lineage>
</organism>
<dbReference type="InterPro" id="IPR011990">
    <property type="entry name" value="TPR-like_helical_dom_sf"/>
</dbReference>
<dbReference type="RefSeq" id="WP_202016431.1">
    <property type="nucleotide sequence ID" value="NZ_JAERRB010000019.1"/>
</dbReference>
<evidence type="ECO:0000256" key="3">
    <source>
        <dbReference type="ARBA" id="ARBA00022729"/>
    </source>
</evidence>
<keyword evidence="5" id="KW-0998">Cell outer membrane</keyword>
<dbReference type="PROSITE" id="PS51257">
    <property type="entry name" value="PROKAR_LIPOPROTEIN"/>
    <property type="match status" value="1"/>
</dbReference>
<comment type="similarity">
    <text evidence="2">Belongs to the SusD family.</text>
</comment>
<dbReference type="InterPro" id="IPR012944">
    <property type="entry name" value="SusD_RagB_dom"/>
</dbReference>
<name>A0ABS1L2X2_9BACT</name>
<accession>A0ABS1L2X2</accession>
<evidence type="ECO:0000259" key="6">
    <source>
        <dbReference type="Pfam" id="PF07980"/>
    </source>
</evidence>
<proteinExistence type="inferred from homology"/>
<feature type="domain" description="RagB/SusD" evidence="6">
    <location>
        <begin position="352"/>
        <end position="501"/>
    </location>
</feature>
<dbReference type="SUPFAM" id="SSF48452">
    <property type="entry name" value="TPR-like"/>
    <property type="match status" value="1"/>
</dbReference>
<evidence type="ECO:0000256" key="4">
    <source>
        <dbReference type="ARBA" id="ARBA00023136"/>
    </source>
</evidence>
<comment type="subcellular location">
    <subcellularLocation>
        <location evidence="1">Cell outer membrane</location>
    </subcellularLocation>
</comment>
<keyword evidence="4" id="KW-0472">Membrane</keyword>